<reference evidence="3" key="1">
    <citation type="submission" date="2022-07" db="EMBL/GenBank/DDBJ databases">
        <title>Phylogenomic reconstructions and comparative analyses of Kickxellomycotina fungi.</title>
        <authorList>
            <person name="Reynolds N.K."/>
            <person name="Stajich J.E."/>
            <person name="Barry K."/>
            <person name="Grigoriev I.V."/>
            <person name="Crous P."/>
            <person name="Smith M.E."/>
        </authorList>
    </citation>
    <scope>NUCLEOTIDE SEQUENCE</scope>
    <source>
        <strain evidence="3">NBRC 105414</strain>
    </source>
</reference>
<gene>
    <name evidence="3" type="ORF">H4R18_000875</name>
</gene>
<evidence type="ECO:0000256" key="1">
    <source>
        <dbReference type="SAM" id="MobiDB-lite"/>
    </source>
</evidence>
<keyword evidence="4" id="KW-1185">Reference proteome</keyword>
<evidence type="ECO:0000313" key="4">
    <source>
        <dbReference type="Proteomes" id="UP001140217"/>
    </source>
</evidence>
<sequence>MSHYSSAPHRGPTFAEARPGWPTRVVAPTYEHVAAELSEEEIMSALEILEGNYHRANRAQLLRILSTEHPLCLEADLIELLDDFLARKSMPAAVAPAPAAVPAARALSVVSTGSSSGGGMSPSKDPAKYRSLNTEDPEAALDSKWTPLEIDRLRAYLMETRGRKNWVACAQRVGSKSSAQCKAKYNNMRAQSTYRSIADI</sequence>
<feature type="region of interest" description="Disordered" evidence="1">
    <location>
        <begin position="112"/>
        <end position="131"/>
    </location>
</feature>
<dbReference type="InterPro" id="IPR009057">
    <property type="entry name" value="Homeodomain-like_sf"/>
</dbReference>
<feature type="domain" description="Myb-like" evidence="2">
    <location>
        <begin position="143"/>
        <end position="189"/>
    </location>
</feature>
<dbReference type="EMBL" id="JANBUL010000019">
    <property type="protein sequence ID" value="KAJ2784841.1"/>
    <property type="molecule type" value="Genomic_DNA"/>
</dbReference>
<dbReference type="InterPro" id="IPR001005">
    <property type="entry name" value="SANT/Myb"/>
</dbReference>
<evidence type="ECO:0000259" key="2">
    <source>
        <dbReference type="PROSITE" id="PS50090"/>
    </source>
</evidence>
<proteinExistence type="predicted"/>
<accession>A0A9W8LM60</accession>
<dbReference type="SUPFAM" id="SSF46689">
    <property type="entry name" value="Homeodomain-like"/>
    <property type="match status" value="1"/>
</dbReference>
<dbReference type="Proteomes" id="UP001140217">
    <property type="component" value="Unassembled WGS sequence"/>
</dbReference>
<dbReference type="CDD" id="cd00167">
    <property type="entry name" value="SANT"/>
    <property type="match status" value="1"/>
</dbReference>
<dbReference type="AlphaFoldDB" id="A0A9W8LM60"/>
<dbReference type="Pfam" id="PF00249">
    <property type="entry name" value="Myb_DNA-binding"/>
    <property type="match status" value="1"/>
</dbReference>
<protein>
    <recommendedName>
        <fullName evidence="2">Myb-like domain-containing protein</fullName>
    </recommendedName>
</protein>
<evidence type="ECO:0000313" key="3">
    <source>
        <dbReference type="EMBL" id="KAJ2784841.1"/>
    </source>
</evidence>
<name>A0A9W8LM60_9FUNG</name>
<dbReference type="OrthoDB" id="2143914at2759"/>
<organism evidence="3 4">
    <name type="scientific">Coemansia javaensis</name>
    <dbReference type="NCBI Taxonomy" id="2761396"/>
    <lineage>
        <taxon>Eukaryota</taxon>
        <taxon>Fungi</taxon>
        <taxon>Fungi incertae sedis</taxon>
        <taxon>Zoopagomycota</taxon>
        <taxon>Kickxellomycotina</taxon>
        <taxon>Kickxellomycetes</taxon>
        <taxon>Kickxellales</taxon>
        <taxon>Kickxellaceae</taxon>
        <taxon>Coemansia</taxon>
    </lineage>
</organism>
<dbReference type="Gene3D" id="1.10.10.60">
    <property type="entry name" value="Homeodomain-like"/>
    <property type="match status" value="1"/>
</dbReference>
<comment type="caution">
    <text evidence="3">The sequence shown here is derived from an EMBL/GenBank/DDBJ whole genome shotgun (WGS) entry which is preliminary data.</text>
</comment>
<dbReference type="PROSITE" id="PS50090">
    <property type="entry name" value="MYB_LIKE"/>
    <property type="match status" value="1"/>
</dbReference>
<dbReference type="SMART" id="SM00717">
    <property type="entry name" value="SANT"/>
    <property type="match status" value="1"/>
</dbReference>